<dbReference type="SUPFAM" id="SSF57625">
    <property type="entry name" value="Invertebrate chitin-binding proteins"/>
    <property type="match status" value="4"/>
</dbReference>
<comment type="caution">
    <text evidence="8">The sequence shown here is derived from an EMBL/GenBank/DDBJ whole genome shotgun (WGS) entry which is preliminary data.</text>
</comment>
<keyword evidence="9" id="KW-1185">Reference proteome</keyword>
<keyword evidence="5" id="KW-0325">Glycoprotein</keyword>
<feature type="compositionally biased region" description="Low complexity" evidence="6">
    <location>
        <begin position="301"/>
        <end position="358"/>
    </location>
</feature>
<feature type="domain" description="Chitin-binding type-2" evidence="7">
    <location>
        <begin position="74"/>
        <end position="137"/>
    </location>
</feature>
<dbReference type="Pfam" id="PF01607">
    <property type="entry name" value="CBM_14"/>
    <property type="match status" value="3"/>
</dbReference>
<evidence type="ECO:0000256" key="2">
    <source>
        <dbReference type="ARBA" id="ARBA00022729"/>
    </source>
</evidence>
<dbReference type="InterPro" id="IPR002557">
    <property type="entry name" value="Chitin-bd_dom"/>
</dbReference>
<reference evidence="8 9" key="1">
    <citation type="submission" date="2024-04" db="EMBL/GenBank/DDBJ databases">
        <authorList>
            <person name="Rising A."/>
            <person name="Reimegard J."/>
            <person name="Sonavane S."/>
            <person name="Akerstrom W."/>
            <person name="Nylinder S."/>
            <person name="Hedman E."/>
            <person name="Kallberg Y."/>
        </authorList>
    </citation>
    <scope>NUCLEOTIDE SEQUENCE [LARGE SCALE GENOMIC DNA]</scope>
</reference>
<keyword evidence="1" id="KW-0147">Chitin-binding</keyword>
<dbReference type="InterPro" id="IPR051940">
    <property type="entry name" value="Chitin_bind-dev_reg"/>
</dbReference>
<evidence type="ECO:0000313" key="9">
    <source>
        <dbReference type="Proteomes" id="UP001497382"/>
    </source>
</evidence>
<protein>
    <recommendedName>
        <fullName evidence="7">Chitin-binding type-2 domain-containing protein</fullName>
    </recommendedName>
</protein>
<evidence type="ECO:0000256" key="3">
    <source>
        <dbReference type="ARBA" id="ARBA00022737"/>
    </source>
</evidence>
<dbReference type="SMART" id="SM00494">
    <property type="entry name" value="ChtBD2"/>
    <property type="match status" value="4"/>
</dbReference>
<evidence type="ECO:0000256" key="5">
    <source>
        <dbReference type="ARBA" id="ARBA00023180"/>
    </source>
</evidence>
<gene>
    <name evidence="8" type="ORF">LARSCL_LOCUS15091</name>
</gene>
<dbReference type="PANTHER" id="PTHR23301:SF0">
    <property type="entry name" value="CHITIN-BINDING TYPE-2 DOMAIN-CONTAINING PROTEIN-RELATED"/>
    <property type="match status" value="1"/>
</dbReference>
<evidence type="ECO:0000259" key="7">
    <source>
        <dbReference type="PROSITE" id="PS50940"/>
    </source>
</evidence>
<feature type="region of interest" description="Disordered" evidence="6">
    <location>
        <begin position="288"/>
        <end position="373"/>
    </location>
</feature>
<name>A0AAV2AXT0_9ARAC</name>
<dbReference type="GO" id="GO:0005576">
    <property type="term" value="C:extracellular region"/>
    <property type="evidence" value="ECO:0007669"/>
    <property type="project" value="InterPro"/>
</dbReference>
<dbReference type="InterPro" id="IPR036508">
    <property type="entry name" value="Chitin-bd_dom_sf"/>
</dbReference>
<dbReference type="AlphaFoldDB" id="A0AAV2AXT0"/>
<dbReference type="GO" id="GO:0008061">
    <property type="term" value="F:chitin binding"/>
    <property type="evidence" value="ECO:0007669"/>
    <property type="project" value="UniProtKB-KW"/>
</dbReference>
<evidence type="ECO:0000256" key="6">
    <source>
        <dbReference type="SAM" id="MobiDB-lite"/>
    </source>
</evidence>
<dbReference type="PANTHER" id="PTHR23301">
    <property type="entry name" value="CHITIN BINDING PERITROPHIN-A"/>
    <property type="match status" value="1"/>
</dbReference>
<organism evidence="8 9">
    <name type="scientific">Larinioides sclopetarius</name>
    <dbReference type="NCBI Taxonomy" id="280406"/>
    <lineage>
        <taxon>Eukaryota</taxon>
        <taxon>Metazoa</taxon>
        <taxon>Ecdysozoa</taxon>
        <taxon>Arthropoda</taxon>
        <taxon>Chelicerata</taxon>
        <taxon>Arachnida</taxon>
        <taxon>Araneae</taxon>
        <taxon>Araneomorphae</taxon>
        <taxon>Entelegynae</taxon>
        <taxon>Araneoidea</taxon>
        <taxon>Araneidae</taxon>
        <taxon>Larinioides</taxon>
    </lineage>
</organism>
<keyword evidence="2" id="KW-0732">Signal</keyword>
<proteinExistence type="predicted"/>
<dbReference type="PROSITE" id="PS50940">
    <property type="entry name" value="CHIT_BIND_II"/>
    <property type="match status" value="3"/>
</dbReference>
<keyword evidence="4" id="KW-1015">Disulfide bond</keyword>
<evidence type="ECO:0000256" key="1">
    <source>
        <dbReference type="ARBA" id="ARBA00022669"/>
    </source>
</evidence>
<sequence length="448" mass="50440">MHSCTIATMNYLIYLHSALCNITRITAVKSRVRASILVTTTLAVSSDISEELEDNEYVQFSDSILLPYHFKKTSLHCPAPDVRYPHETQCSLFYECRAVSRFSIKFAYPHLMRCNTGKLFDQEEQKCVEASQAKCANSGNDQDNQDHGRDHKDKVSAGFGCPFPFGKFADPLNCGRYYQCTCATPHSHQCPEKTMYDERKEECLDENLVRCGHRPGGIEIDDDFEELKERKNLRCPCSFGTFVHPDDCSKYMICIHDVPTVYTCKKNQLFHAQHKKCFPAEEVTCDPRINPDNLRPPVKKTTTTTTTTTTPAPTTTTTTPVPTTTTPEPTTTTPEPTTTTPEPTTTEPTTTQAPVTTPGGKVTKPNTPPPHDCDEDDLDCIIDVTGDPKGWFDCPDRFGYFPHAGSEKLFIHCDNWRPFVKKCNLQEKFSPKMLVCVWIGNPGDHVEK</sequence>
<keyword evidence="3" id="KW-0677">Repeat</keyword>
<feature type="domain" description="Chitin-binding type-2" evidence="7">
    <location>
        <begin position="232"/>
        <end position="287"/>
    </location>
</feature>
<evidence type="ECO:0000256" key="4">
    <source>
        <dbReference type="ARBA" id="ARBA00023157"/>
    </source>
</evidence>
<dbReference type="EMBL" id="CAXIEN010000224">
    <property type="protein sequence ID" value="CAL1287914.1"/>
    <property type="molecule type" value="Genomic_DNA"/>
</dbReference>
<dbReference type="Proteomes" id="UP001497382">
    <property type="component" value="Unassembled WGS sequence"/>
</dbReference>
<accession>A0AAV2AXT0</accession>
<dbReference type="Gene3D" id="2.170.140.10">
    <property type="entry name" value="Chitin binding domain"/>
    <property type="match status" value="4"/>
</dbReference>
<feature type="domain" description="Chitin-binding type-2" evidence="7">
    <location>
        <begin position="158"/>
        <end position="213"/>
    </location>
</feature>
<evidence type="ECO:0000313" key="8">
    <source>
        <dbReference type="EMBL" id="CAL1287914.1"/>
    </source>
</evidence>